<dbReference type="InterPro" id="IPR055343">
    <property type="entry name" value="CREG_beta-barrel"/>
</dbReference>
<evidence type="ECO:0000313" key="2">
    <source>
        <dbReference type="EMBL" id="QEX14862.1"/>
    </source>
</evidence>
<dbReference type="AlphaFoldDB" id="A0A5J6MCD4"/>
<name>A0A5J6MCD4_9PROT</name>
<evidence type="ECO:0000313" key="3">
    <source>
        <dbReference type="Proteomes" id="UP000326202"/>
    </source>
</evidence>
<organism evidence="2 3">
    <name type="scientific">Hypericibacter terrae</name>
    <dbReference type="NCBI Taxonomy" id="2602015"/>
    <lineage>
        <taxon>Bacteria</taxon>
        <taxon>Pseudomonadati</taxon>
        <taxon>Pseudomonadota</taxon>
        <taxon>Alphaproteobacteria</taxon>
        <taxon>Rhodospirillales</taxon>
        <taxon>Dongiaceae</taxon>
        <taxon>Hypericibacter</taxon>
    </lineage>
</organism>
<dbReference type="PANTHER" id="PTHR13343:SF17">
    <property type="entry name" value="CELLULAR REPRESSOR OF E1A-STIMULATED GENES, ISOFORM A"/>
    <property type="match status" value="1"/>
</dbReference>
<protein>
    <submittedName>
        <fullName evidence="2">Pyridoxamine 5'-phosphate oxidase</fullName>
    </submittedName>
</protein>
<feature type="domain" description="CREG-like beta-barrel" evidence="1">
    <location>
        <begin position="20"/>
        <end position="162"/>
    </location>
</feature>
<accession>A0A5J6MCD4</accession>
<dbReference type="Gene3D" id="3.20.180.10">
    <property type="entry name" value="PNP-oxidase-like"/>
    <property type="match status" value="1"/>
</dbReference>
<reference evidence="2 3" key="1">
    <citation type="submission" date="2019-08" db="EMBL/GenBank/DDBJ databases">
        <title>Hyperibacter terrae gen. nov., sp. nov. and Hyperibacter viscosus sp. nov., two new members in the family Rhodospirillaceae isolated from the rhizosphere of Hypericum perforatum.</title>
        <authorList>
            <person name="Noviana Z."/>
        </authorList>
    </citation>
    <scope>NUCLEOTIDE SEQUENCE [LARGE SCALE GENOMIC DNA]</scope>
    <source>
        <strain evidence="2 3">R5913</strain>
    </source>
</reference>
<dbReference type="Gene3D" id="2.30.110.10">
    <property type="entry name" value="Electron Transport, Fmn-binding Protein, Chain A"/>
    <property type="match status" value="1"/>
</dbReference>
<dbReference type="Proteomes" id="UP000326202">
    <property type="component" value="Chromosome"/>
</dbReference>
<keyword evidence="3" id="KW-1185">Reference proteome</keyword>
<dbReference type="Pfam" id="PF13883">
    <property type="entry name" value="CREG_beta-barrel"/>
    <property type="match status" value="1"/>
</dbReference>
<dbReference type="InterPro" id="IPR037119">
    <property type="entry name" value="Haem_oxidase_HugZ-like_sf"/>
</dbReference>
<sequence length="238" mass="26012">MNPTPAGPAEPAGHTETPGQLARRLLREAVKATLATRLEGGTIEGSWPYASLVLVAADVDGTPILLLSKLAQHTHNIDGNPHVSLMVDGTDGHKDVLTGPRVTLLGRARRTEDPQSKRRFIARHPSAALYAGFRDFHVYRIELERAHQVAGFGRIEWIERDQLLLPATQCLSCGDSEEAILAAVNEGRDEQQWQAVALDPEGVDLRRGTELRRVAFEEPLTSMKKAPVLVTRALEAVG</sequence>
<dbReference type="SUPFAM" id="SSF50475">
    <property type="entry name" value="FMN-binding split barrel"/>
    <property type="match status" value="1"/>
</dbReference>
<dbReference type="EMBL" id="CP042906">
    <property type="protein sequence ID" value="QEX14862.1"/>
    <property type="molecule type" value="Genomic_DNA"/>
</dbReference>
<dbReference type="GO" id="GO:0005737">
    <property type="term" value="C:cytoplasm"/>
    <property type="evidence" value="ECO:0007669"/>
    <property type="project" value="UniProtKB-ARBA"/>
</dbReference>
<proteinExistence type="predicted"/>
<dbReference type="KEGG" id="htq:FRZ44_01370"/>
<dbReference type="RefSeq" id="WP_191908335.1">
    <property type="nucleotide sequence ID" value="NZ_CP042906.1"/>
</dbReference>
<dbReference type="PANTHER" id="PTHR13343">
    <property type="entry name" value="CREG1 PROTEIN"/>
    <property type="match status" value="1"/>
</dbReference>
<gene>
    <name evidence="2" type="ORF">FRZ44_01370</name>
</gene>
<evidence type="ECO:0000259" key="1">
    <source>
        <dbReference type="Pfam" id="PF13883"/>
    </source>
</evidence>
<dbReference type="InterPro" id="IPR012349">
    <property type="entry name" value="Split_barrel_FMN-bd"/>
</dbReference>